<name>A0A5B7I5C1_PORTR</name>
<proteinExistence type="predicted"/>
<comment type="caution">
    <text evidence="1">The sequence shown here is derived from an EMBL/GenBank/DDBJ whole genome shotgun (WGS) entry which is preliminary data.</text>
</comment>
<protein>
    <submittedName>
        <fullName evidence="1">Uncharacterized protein</fullName>
    </submittedName>
</protein>
<sequence>MKFKVKLLIPPGRGRGTGRGGKHSHRPYFFSLIPQSPSSYPSLSHPSHLSHIPSYHLPLPVLPTPSCMSHSASDHLLVPAAHGFINAAVCFIPTAPERSQTQRYANERRFSPPHRLPAPPGKTARHLCTTYLLTCLHT</sequence>
<dbReference type="AlphaFoldDB" id="A0A5B7I5C1"/>
<organism evidence="1 2">
    <name type="scientific">Portunus trituberculatus</name>
    <name type="common">Swimming crab</name>
    <name type="synonym">Neptunus trituberculatus</name>
    <dbReference type="NCBI Taxonomy" id="210409"/>
    <lineage>
        <taxon>Eukaryota</taxon>
        <taxon>Metazoa</taxon>
        <taxon>Ecdysozoa</taxon>
        <taxon>Arthropoda</taxon>
        <taxon>Crustacea</taxon>
        <taxon>Multicrustacea</taxon>
        <taxon>Malacostraca</taxon>
        <taxon>Eumalacostraca</taxon>
        <taxon>Eucarida</taxon>
        <taxon>Decapoda</taxon>
        <taxon>Pleocyemata</taxon>
        <taxon>Brachyura</taxon>
        <taxon>Eubrachyura</taxon>
        <taxon>Portunoidea</taxon>
        <taxon>Portunidae</taxon>
        <taxon>Portuninae</taxon>
        <taxon>Portunus</taxon>
    </lineage>
</organism>
<evidence type="ECO:0000313" key="1">
    <source>
        <dbReference type="EMBL" id="MPC77079.1"/>
    </source>
</evidence>
<gene>
    <name evidence="1" type="ORF">E2C01_071524</name>
</gene>
<dbReference type="EMBL" id="VSRR010044947">
    <property type="protein sequence ID" value="MPC77079.1"/>
    <property type="molecule type" value="Genomic_DNA"/>
</dbReference>
<accession>A0A5B7I5C1</accession>
<evidence type="ECO:0000313" key="2">
    <source>
        <dbReference type="Proteomes" id="UP000324222"/>
    </source>
</evidence>
<reference evidence="1 2" key="1">
    <citation type="submission" date="2019-05" db="EMBL/GenBank/DDBJ databases">
        <title>Another draft genome of Portunus trituberculatus and its Hox gene families provides insights of decapod evolution.</title>
        <authorList>
            <person name="Jeong J.-H."/>
            <person name="Song I."/>
            <person name="Kim S."/>
            <person name="Choi T."/>
            <person name="Kim D."/>
            <person name="Ryu S."/>
            <person name="Kim W."/>
        </authorList>
    </citation>
    <scope>NUCLEOTIDE SEQUENCE [LARGE SCALE GENOMIC DNA]</scope>
    <source>
        <tissue evidence="1">Muscle</tissue>
    </source>
</reference>
<dbReference type="Proteomes" id="UP000324222">
    <property type="component" value="Unassembled WGS sequence"/>
</dbReference>
<keyword evidence="2" id="KW-1185">Reference proteome</keyword>